<dbReference type="PANTHER" id="PTHR32468:SF0">
    <property type="entry name" value="K(+)_H(+) ANTIPORTER 1"/>
    <property type="match status" value="1"/>
</dbReference>
<reference evidence="10 11" key="1">
    <citation type="submission" date="2024-06" db="EMBL/GenBank/DDBJ databases">
        <title>The Natural Products Discovery Center: Release of the First 8490 Sequenced Strains for Exploring Actinobacteria Biosynthetic Diversity.</title>
        <authorList>
            <person name="Kalkreuter E."/>
            <person name="Kautsar S.A."/>
            <person name="Yang D."/>
            <person name="Bader C.D."/>
            <person name="Teijaro C.N."/>
            <person name="Fluegel L."/>
            <person name="Davis C.M."/>
            <person name="Simpson J.R."/>
            <person name="Lauterbach L."/>
            <person name="Steele A.D."/>
            <person name="Gui C."/>
            <person name="Meng S."/>
            <person name="Li G."/>
            <person name="Viehrig K."/>
            <person name="Ye F."/>
            <person name="Su P."/>
            <person name="Kiefer A.F."/>
            <person name="Nichols A."/>
            <person name="Cepeda A.J."/>
            <person name="Yan W."/>
            <person name="Fan B."/>
            <person name="Jiang Y."/>
            <person name="Adhikari A."/>
            <person name="Zheng C.-J."/>
            <person name="Schuster L."/>
            <person name="Cowan T.M."/>
            <person name="Smanski M.J."/>
            <person name="Chevrette M.G."/>
            <person name="De Carvalho L.P.S."/>
            <person name="Shen B."/>
        </authorList>
    </citation>
    <scope>NUCLEOTIDE SEQUENCE [LARGE SCALE GENOMIC DNA]</scope>
    <source>
        <strain evidence="10 11">NPDC020594</strain>
    </source>
</reference>
<dbReference type="Proteomes" id="UP001551011">
    <property type="component" value="Unassembled WGS sequence"/>
</dbReference>
<comment type="caution">
    <text evidence="10">The sequence shown here is derived from an EMBL/GenBank/DDBJ whole genome shotgun (WGS) entry which is preliminary data.</text>
</comment>
<dbReference type="EMBL" id="JBFAEG010000047">
    <property type="protein sequence ID" value="MEU5713227.1"/>
    <property type="molecule type" value="Genomic_DNA"/>
</dbReference>
<gene>
    <name evidence="10" type="ORF">AB0H04_41530</name>
</gene>
<dbReference type="RefSeq" id="WP_051816231.1">
    <property type="nucleotide sequence ID" value="NZ_JBEXDP010000048.1"/>
</dbReference>
<evidence type="ECO:0000256" key="3">
    <source>
        <dbReference type="ARBA" id="ARBA00022692"/>
    </source>
</evidence>
<feature type="transmembrane region" description="Helical" evidence="8">
    <location>
        <begin position="369"/>
        <end position="395"/>
    </location>
</feature>
<dbReference type="InterPro" id="IPR006153">
    <property type="entry name" value="Cation/H_exchanger_TM"/>
</dbReference>
<keyword evidence="11" id="KW-1185">Reference proteome</keyword>
<evidence type="ECO:0000313" key="10">
    <source>
        <dbReference type="EMBL" id="MEU5713227.1"/>
    </source>
</evidence>
<comment type="subcellular location">
    <subcellularLocation>
        <location evidence="1">Membrane</location>
        <topology evidence="1">Multi-pass membrane protein</topology>
    </subcellularLocation>
</comment>
<dbReference type="Pfam" id="PF00999">
    <property type="entry name" value="Na_H_Exchanger"/>
    <property type="match status" value="1"/>
</dbReference>
<proteinExistence type="predicted"/>
<keyword evidence="2" id="KW-0813">Transport</keyword>
<feature type="transmembrane region" description="Helical" evidence="8">
    <location>
        <begin position="173"/>
        <end position="195"/>
    </location>
</feature>
<keyword evidence="6 8" id="KW-0472">Membrane</keyword>
<evidence type="ECO:0000256" key="2">
    <source>
        <dbReference type="ARBA" id="ARBA00022448"/>
    </source>
</evidence>
<feature type="transmembrane region" description="Helical" evidence="8">
    <location>
        <begin position="12"/>
        <end position="31"/>
    </location>
</feature>
<feature type="transmembrane region" description="Helical" evidence="8">
    <location>
        <begin position="102"/>
        <end position="126"/>
    </location>
</feature>
<protein>
    <submittedName>
        <fullName evidence="10">Cation:proton antiporter</fullName>
    </submittedName>
</protein>
<evidence type="ECO:0000256" key="1">
    <source>
        <dbReference type="ARBA" id="ARBA00004141"/>
    </source>
</evidence>
<evidence type="ECO:0000256" key="7">
    <source>
        <dbReference type="SAM" id="MobiDB-lite"/>
    </source>
</evidence>
<dbReference type="Gene3D" id="1.20.1530.20">
    <property type="match status" value="1"/>
</dbReference>
<evidence type="ECO:0000313" key="11">
    <source>
        <dbReference type="Proteomes" id="UP001551011"/>
    </source>
</evidence>
<name>A0ABV3APH3_9ACTN</name>
<accession>A0ABV3APH3</accession>
<dbReference type="InterPro" id="IPR038770">
    <property type="entry name" value="Na+/solute_symporter_sf"/>
</dbReference>
<feature type="transmembrane region" description="Helical" evidence="8">
    <location>
        <begin position="242"/>
        <end position="260"/>
    </location>
</feature>
<sequence length="438" mass="44408">MTGLHADPLARFLLAVALVVLLSHLCGLLVGRLGQAPVIGEILGGLLLGPSALGWLWPAAGHWLLPPGVTSALTTTAQLGLVTFMFLLGCELRLDGARSGGTAVGAVVVGGMGLPFLLGAALAAAAPGVLRGEHAHQTAYLLFFGLSLSVTALPVLARILVDLGLDTTRTGVFALLTAAVGDGIAWLVLTAVLAVSRSGGTGPVVVTVLLVTALVAATWLLVRPALAAFLRRVEAGGRGERLVLPLLLAGAFGYGGLTQAMGLHPVIGAFLFGMSVPRGSVLVTRLHQQLQGFTQAVLLPLFFAGVGLTVSVGELGTDIRHWLLLAGVVLAAAVGKLAGAGGAVRLIGLDRTEALRFGALMNCRGVTELVVAGIGWQSGLISSAGLTVLVVMALATTAMTGPLLRLLGTTPQAGPPAAVPRHHEPVPARAAQGSPVEV</sequence>
<dbReference type="InterPro" id="IPR050794">
    <property type="entry name" value="CPA2_transporter"/>
</dbReference>
<feature type="domain" description="Cation/H+ exchanger transmembrane" evidence="9">
    <location>
        <begin position="21"/>
        <end position="404"/>
    </location>
</feature>
<feature type="region of interest" description="Disordered" evidence="7">
    <location>
        <begin position="414"/>
        <end position="438"/>
    </location>
</feature>
<feature type="transmembrane region" description="Helical" evidence="8">
    <location>
        <begin position="38"/>
        <end position="57"/>
    </location>
</feature>
<feature type="transmembrane region" description="Helical" evidence="8">
    <location>
        <begin position="201"/>
        <end position="222"/>
    </location>
</feature>
<feature type="transmembrane region" description="Helical" evidence="8">
    <location>
        <begin position="296"/>
        <end position="316"/>
    </location>
</feature>
<feature type="transmembrane region" description="Helical" evidence="8">
    <location>
        <begin position="322"/>
        <end position="348"/>
    </location>
</feature>
<keyword evidence="3 8" id="KW-0812">Transmembrane</keyword>
<evidence type="ECO:0000256" key="5">
    <source>
        <dbReference type="ARBA" id="ARBA00023065"/>
    </source>
</evidence>
<feature type="transmembrane region" description="Helical" evidence="8">
    <location>
        <begin position="69"/>
        <end position="90"/>
    </location>
</feature>
<feature type="transmembrane region" description="Helical" evidence="8">
    <location>
        <begin position="138"/>
        <end position="161"/>
    </location>
</feature>
<organism evidence="10 11">
    <name type="scientific">Streptomyces flaveolus</name>
    <dbReference type="NCBI Taxonomy" id="67297"/>
    <lineage>
        <taxon>Bacteria</taxon>
        <taxon>Bacillati</taxon>
        <taxon>Actinomycetota</taxon>
        <taxon>Actinomycetes</taxon>
        <taxon>Kitasatosporales</taxon>
        <taxon>Streptomycetaceae</taxon>
        <taxon>Streptomyces</taxon>
    </lineage>
</organism>
<evidence type="ECO:0000256" key="8">
    <source>
        <dbReference type="SAM" id="Phobius"/>
    </source>
</evidence>
<dbReference type="PANTHER" id="PTHR32468">
    <property type="entry name" value="CATION/H + ANTIPORTER"/>
    <property type="match status" value="1"/>
</dbReference>
<keyword evidence="5" id="KW-0406">Ion transport</keyword>
<keyword evidence="4 8" id="KW-1133">Transmembrane helix</keyword>
<evidence type="ECO:0000256" key="4">
    <source>
        <dbReference type="ARBA" id="ARBA00022989"/>
    </source>
</evidence>
<evidence type="ECO:0000256" key="6">
    <source>
        <dbReference type="ARBA" id="ARBA00023136"/>
    </source>
</evidence>
<evidence type="ECO:0000259" key="9">
    <source>
        <dbReference type="Pfam" id="PF00999"/>
    </source>
</evidence>